<dbReference type="SUPFAM" id="SSF52540">
    <property type="entry name" value="P-loop containing nucleoside triphosphate hydrolases"/>
    <property type="match status" value="1"/>
</dbReference>
<dbReference type="PANTHER" id="PTHR43788">
    <property type="entry name" value="DNA2/NAM7 HELICASE FAMILY MEMBER"/>
    <property type="match status" value="1"/>
</dbReference>
<dbReference type="EMBL" id="CP006681">
    <property type="protein sequence ID" value="AHI52773.1"/>
    <property type="molecule type" value="Genomic_DNA"/>
</dbReference>
<dbReference type="InterPro" id="IPR050534">
    <property type="entry name" value="Coronavir_polyprotein_1ab"/>
</dbReference>
<gene>
    <name evidence="4" type="primary">recD1</name>
    <name evidence="4" type="ORF">SCULI_v1c04320</name>
</gene>
<keyword evidence="5" id="KW-1185">Reference proteome</keyword>
<dbReference type="GO" id="GO:0017116">
    <property type="term" value="F:single-stranded DNA helicase activity"/>
    <property type="evidence" value="ECO:0007669"/>
    <property type="project" value="TreeGrafter"/>
</dbReference>
<evidence type="ECO:0000313" key="4">
    <source>
        <dbReference type="EMBL" id="AHI52773.1"/>
    </source>
</evidence>
<proteinExistence type="predicted"/>
<dbReference type="STRING" id="1276246.SCULI_v1c04320"/>
<dbReference type="OrthoDB" id="9803432at2"/>
<dbReference type="GO" id="GO:0009338">
    <property type="term" value="C:exodeoxyribonuclease V complex"/>
    <property type="evidence" value="ECO:0007669"/>
    <property type="project" value="TreeGrafter"/>
</dbReference>
<dbReference type="HOGENOM" id="CLU_361261_0_0_14"/>
<dbReference type="Gene3D" id="2.30.30.940">
    <property type="match status" value="1"/>
</dbReference>
<evidence type="ECO:0000256" key="2">
    <source>
        <dbReference type="ARBA" id="ARBA00022840"/>
    </source>
</evidence>
<dbReference type="GO" id="GO:0006310">
    <property type="term" value="P:DNA recombination"/>
    <property type="evidence" value="ECO:0007669"/>
    <property type="project" value="TreeGrafter"/>
</dbReference>
<dbReference type="InterPro" id="IPR003593">
    <property type="entry name" value="AAA+_ATPase"/>
</dbReference>
<dbReference type="KEGG" id="scq:SCULI_v1c04320"/>
<name>W6A6Q1_9MOLU</name>
<organism evidence="4 5">
    <name type="scientific">Spiroplasma culicicola AES-1</name>
    <dbReference type="NCBI Taxonomy" id="1276246"/>
    <lineage>
        <taxon>Bacteria</taxon>
        <taxon>Bacillati</taxon>
        <taxon>Mycoplasmatota</taxon>
        <taxon>Mollicutes</taxon>
        <taxon>Entomoplasmatales</taxon>
        <taxon>Spiroplasmataceae</taxon>
        <taxon>Spiroplasma</taxon>
    </lineage>
</organism>
<dbReference type="eggNOG" id="COG0507">
    <property type="taxonomic scope" value="Bacteria"/>
</dbReference>
<protein>
    <submittedName>
        <fullName evidence="4">Exodeoxyribonuclease V subunit alpha</fullName>
    </submittedName>
</protein>
<dbReference type="Proteomes" id="UP000019267">
    <property type="component" value="Chromosome"/>
</dbReference>
<evidence type="ECO:0000313" key="5">
    <source>
        <dbReference type="Proteomes" id="UP000019267"/>
    </source>
</evidence>
<dbReference type="CDD" id="cd17933">
    <property type="entry name" value="DEXSc_RecD-like"/>
    <property type="match status" value="1"/>
</dbReference>
<dbReference type="InterPro" id="IPR027785">
    <property type="entry name" value="UvrD-like_helicase_C"/>
</dbReference>
<dbReference type="AlphaFoldDB" id="W6A6Q1"/>
<keyword evidence="2" id="KW-0067">ATP-binding</keyword>
<reference evidence="4 5" key="1">
    <citation type="journal article" date="2014" name="Genome Biol. Evol.">
        <title>Molecular evolution of the substrate utilization strategies and putative virulence factors in mosquito-associated Spiroplasma species.</title>
        <authorList>
            <person name="Chang T.H."/>
            <person name="Lo W.S."/>
            <person name="Ku C."/>
            <person name="Chen L.L."/>
            <person name="Kuo C.H."/>
        </authorList>
    </citation>
    <scope>NUCLEOTIDE SEQUENCE [LARGE SCALE GENOMIC DNA]</scope>
    <source>
        <strain evidence="4">AES-1</strain>
    </source>
</reference>
<evidence type="ECO:0000256" key="1">
    <source>
        <dbReference type="ARBA" id="ARBA00022741"/>
    </source>
</evidence>
<dbReference type="InterPro" id="IPR027417">
    <property type="entry name" value="P-loop_NTPase"/>
</dbReference>
<dbReference type="SMART" id="SM00382">
    <property type="entry name" value="AAA"/>
    <property type="match status" value="1"/>
</dbReference>
<sequence length="774" mass="91063">MYVKKFEKAKFIEFHNGYEWKWKFELNSGKHIIVEQGVLKFILGRVPIKNEELLLEFKVNHIENPNELIKIKSIYLVHEYKIKILTEMISDILNPIGINPWDVYNILKKVERKMYASNSESSTSYNYFVKQLEKFAQNIESENRDIKTGIDKLIPLKNKIESIKKYEKMILFYLDNSIKPLYINQLLFSLNYQKIEFDLSDNLINYITNFFYDQHNYDLKNEFTYINDLLISLGVLVNDKLRMAYEMRYLCTLKAFDTGNTYLEKDEFNSLFEYKLLFENRNEITQTLFNKKWIIEENNVIFEKLIYIQEKSVSEKLVHFLMENNELTNNLDEFLFNKTIEEIKLSDEQKEALKLFSNNKILLINGGAGTGKTTVIKAMIELFLKAYPMSSKKIFVAAPTGMAANNIKEKMNDDIFRNTKIGTIHSILEAIDFHTFMRNENNKIEADLLIVDESSMINLFAFYSLFKAIPNTIKRIVFIGDSNQLPPIEVGNVFEQMVNFDFIPKVTLKQNHRQLNGKGIIELSQKILSNDLNRTNVYEFIDSLKKYSDIEMMFDIKPDELYEMMYEKYSVPKEEYIQQKFQIITPVTSSEKEYSYNDSKLNTKISNKINTDKKFHKNIKLNDKIMILKNDNNIEIYNGQLGWINPKENKIDDVIFYNMKMKNKDLPIFDNSNQIYTFASSSTVQMKLAYAITVHKSQGGEFDELMYCVEGKTSNERLFHNKRMAYTAVTRAKNNLILCGKKEVFVEQILTNFKNIKSMMIYFINNCLTVKEGE</sequence>
<dbReference type="Pfam" id="PF13538">
    <property type="entry name" value="UvrD_C_2"/>
    <property type="match status" value="1"/>
</dbReference>
<keyword evidence="1" id="KW-0547">Nucleotide-binding</keyword>
<dbReference type="RefSeq" id="WP_025363010.1">
    <property type="nucleotide sequence ID" value="NZ_CP006681.1"/>
</dbReference>
<accession>W6A6Q1</accession>
<dbReference type="Gene3D" id="3.40.50.300">
    <property type="entry name" value="P-loop containing nucleotide triphosphate hydrolases"/>
    <property type="match status" value="2"/>
</dbReference>
<dbReference type="PATRIC" id="fig|1276246.3.peg.431"/>
<dbReference type="CDD" id="cd18809">
    <property type="entry name" value="SF1_C_RecD"/>
    <property type="match status" value="1"/>
</dbReference>
<dbReference type="GO" id="GO:0005524">
    <property type="term" value="F:ATP binding"/>
    <property type="evidence" value="ECO:0007669"/>
    <property type="project" value="UniProtKB-KW"/>
</dbReference>
<dbReference type="PANTHER" id="PTHR43788:SF6">
    <property type="entry name" value="DNA HELICASE B"/>
    <property type="match status" value="1"/>
</dbReference>
<feature type="domain" description="AAA+ ATPase" evidence="3">
    <location>
        <begin position="358"/>
        <end position="504"/>
    </location>
</feature>
<evidence type="ECO:0000259" key="3">
    <source>
        <dbReference type="SMART" id="SM00382"/>
    </source>
</evidence>
<dbReference type="Pfam" id="PF13245">
    <property type="entry name" value="AAA_19"/>
    <property type="match status" value="1"/>
</dbReference>